<organism evidence="3">
    <name type="scientific">uncultured Acidobacteriota bacterium</name>
    <dbReference type="NCBI Taxonomy" id="171953"/>
    <lineage>
        <taxon>Bacteria</taxon>
        <taxon>Pseudomonadati</taxon>
        <taxon>Acidobacteriota</taxon>
        <taxon>environmental samples</taxon>
    </lineage>
</organism>
<dbReference type="InterPro" id="IPR025877">
    <property type="entry name" value="MobA-like_NTP_Trfase"/>
</dbReference>
<sequence>MRGTSQFRLLLRRPGPVVLAGAHHGLSARLVEEAQFDAVWASGFEISAAHAVPDANILTMAENLAVVKNITEAVTIPVIADGDNGYGNAVNVMRMVQEYEKAGVAGISIEDQVFPKRCSFYAGVKRELERIEEFCGKIRAAKRAQTDPDFVIIARTEALIAGWGLDEALRRARAYAQAGADLILVHSKSSRPDEVMAFARAWDGDRPLVAVPTTYHTASVEELYAAGFEVVIFANQGIRAAIKSMREVFGRLRSEHRGSAVEDRIAPLGEVYRLIGVEQLRASEAEYLPAEDRPVTAVIVAAGKGFEQELMPLIADRPKAMLDVRGKTILERQIEALGACGIRRIVIVRGYRKEKITLPGIRYYDNDRYEETNVLTSFFCAEEAFEGRVLLLYGDILFDTAIVEKLLRSPADITIVVDHAWSENRLQGIEHPSRPERVKTLRRPVSVSRFLPSDTWNTVVKIGRALDPSEANAEFIGMALFSERGVERVKAIYHELQRRYSGRPFHEAATLEQASLSDFLQELIDRDMEIAALDIYKGWMEVDTFEDYRKMWAEIES</sequence>
<reference evidence="3" key="1">
    <citation type="journal article" date="2005" name="Environ. Microbiol.">
        <title>Genetic and functional properties of uncultivated thermophilic crenarchaeotes from a subsurface gold mine as revealed by analysis of genome fragments.</title>
        <authorList>
            <person name="Nunoura T."/>
            <person name="Hirayama H."/>
            <person name="Takami H."/>
            <person name="Oida H."/>
            <person name="Nishi S."/>
            <person name="Shimamura S."/>
            <person name="Suzuki Y."/>
            <person name="Inagaki F."/>
            <person name="Takai K."/>
            <person name="Nealson K.H."/>
            <person name="Horikoshi K."/>
        </authorList>
    </citation>
    <scope>NUCLEOTIDE SEQUENCE</scope>
</reference>
<keyword evidence="3" id="KW-0670">Pyruvate</keyword>
<gene>
    <name evidence="3" type="ORF">HGMM_F23D12C16</name>
</gene>
<name>H5SG51_9BACT</name>
<dbReference type="EMBL" id="AP011710">
    <property type="protein sequence ID" value="BAL55137.1"/>
    <property type="molecule type" value="Genomic_DNA"/>
</dbReference>
<dbReference type="Gene3D" id="3.90.550.10">
    <property type="entry name" value="Spore Coat Polysaccharide Biosynthesis Protein SpsA, Chain A"/>
    <property type="match status" value="1"/>
</dbReference>
<protein>
    <submittedName>
        <fullName evidence="3">Phosphoenolpyruvate phosphomutase</fullName>
    </submittedName>
</protein>
<dbReference type="InterPro" id="IPR029044">
    <property type="entry name" value="Nucleotide-diphossugar_trans"/>
</dbReference>
<dbReference type="Pfam" id="PF12804">
    <property type="entry name" value="NTP_transf_3"/>
    <property type="match status" value="1"/>
</dbReference>
<proteinExistence type="inferred from homology"/>
<dbReference type="SUPFAM" id="SSF53448">
    <property type="entry name" value="Nucleotide-diphospho-sugar transferases"/>
    <property type="match status" value="1"/>
</dbReference>
<feature type="domain" description="MobA-like NTP transferase" evidence="2">
    <location>
        <begin position="297"/>
        <end position="417"/>
    </location>
</feature>
<evidence type="ECO:0000313" key="3">
    <source>
        <dbReference type="EMBL" id="BAL55137.1"/>
    </source>
</evidence>
<evidence type="ECO:0000259" key="2">
    <source>
        <dbReference type="Pfam" id="PF12804"/>
    </source>
</evidence>
<dbReference type="CDD" id="cd00377">
    <property type="entry name" value="ICL_PEPM"/>
    <property type="match status" value="1"/>
</dbReference>
<dbReference type="PANTHER" id="PTHR42905">
    <property type="entry name" value="PHOSPHOENOLPYRUVATE CARBOXYLASE"/>
    <property type="match status" value="1"/>
</dbReference>
<dbReference type="PANTHER" id="PTHR42905:SF7">
    <property type="entry name" value="PHOSPHOENOLPYRUVATE PHOSPHOMUTASE"/>
    <property type="match status" value="1"/>
</dbReference>
<dbReference type="InterPro" id="IPR040442">
    <property type="entry name" value="Pyrv_kinase-like_dom_sf"/>
</dbReference>
<evidence type="ECO:0000256" key="1">
    <source>
        <dbReference type="ARBA" id="ARBA00038455"/>
    </source>
</evidence>
<dbReference type="CDD" id="cd02523">
    <property type="entry name" value="PC_cytidylyltransferase"/>
    <property type="match status" value="1"/>
</dbReference>
<dbReference type="InterPro" id="IPR015813">
    <property type="entry name" value="Pyrv/PenolPyrv_kinase-like_dom"/>
</dbReference>
<accession>H5SG51</accession>
<dbReference type="GO" id="GO:0016779">
    <property type="term" value="F:nucleotidyltransferase activity"/>
    <property type="evidence" value="ECO:0007669"/>
    <property type="project" value="UniProtKB-ARBA"/>
</dbReference>
<dbReference type="InterPro" id="IPR039556">
    <property type="entry name" value="ICL/PEPM"/>
</dbReference>
<dbReference type="Gene3D" id="3.20.20.60">
    <property type="entry name" value="Phosphoenolpyruvate-binding domains"/>
    <property type="match status" value="1"/>
</dbReference>
<comment type="similarity">
    <text evidence="1">Belongs to the isocitrate lyase/PEP mutase superfamily. PEP mutase family.</text>
</comment>
<dbReference type="AlphaFoldDB" id="H5SG51"/>
<dbReference type="SUPFAM" id="SSF51621">
    <property type="entry name" value="Phosphoenolpyruvate/pyruvate domain"/>
    <property type="match status" value="1"/>
</dbReference>
<dbReference type="Pfam" id="PF13714">
    <property type="entry name" value="PEP_mutase"/>
    <property type="match status" value="1"/>
</dbReference>
<reference evidence="3" key="2">
    <citation type="journal article" date="2012" name="PLoS ONE">
        <title>A Deeply Branching Thermophilic Bacterium with an Ancient Acetyl-CoA Pathway Dominates a Subsurface Ecosystem.</title>
        <authorList>
            <person name="Takami H."/>
            <person name="Noguchi H."/>
            <person name="Takaki Y."/>
            <person name="Uchiyama I."/>
            <person name="Toyoda A."/>
            <person name="Nishi S."/>
            <person name="Chee G.-J."/>
            <person name="Arai W."/>
            <person name="Nunoura T."/>
            <person name="Itoh T."/>
            <person name="Hattori M."/>
            <person name="Takai K."/>
        </authorList>
    </citation>
    <scope>NUCLEOTIDE SEQUENCE</scope>
</reference>